<dbReference type="RefSeq" id="WP_061158921.1">
    <property type="nucleotide sequence ID" value="NZ_FCOI02000002.1"/>
</dbReference>
<sequence length="90" mass="10410">MLSERLTRVRSGNGHEYTAFFSGQGARTNTYALLRELRQWWKDCVDKTDEAGSVEIYGNTDVTPADYRIFVKLTKDSNVVLFKLRFDPKD</sequence>
<gene>
    <name evidence="1" type="ORF">AWB76_00951</name>
</gene>
<protein>
    <submittedName>
        <fullName evidence="1">Uncharacterized protein</fullName>
    </submittedName>
</protein>
<keyword evidence="2" id="KW-1185">Reference proteome</keyword>
<accession>A0A157ZME1</accession>
<dbReference type="STRING" id="1777137.AWB76_00951"/>
<proteinExistence type="predicted"/>
<dbReference type="EMBL" id="FCOI02000002">
    <property type="protein sequence ID" value="SAK46663.1"/>
    <property type="molecule type" value="Genomic_DNA"/>
</dbReference>
<dbReference type="Proteomes" id="UP000054624">
    <property type="component" value="Unassembled WGS sequence"/>
</dbReference>
<name>A0A157ZME1_9BURK</name>
<organism evidence="1 2">
    <name type="scientific">Caballeronia temeraria</name>
    <dbReference type="NCBI Taxonomy" id="1777137"/>
    <lineage>
        <taxon>Bacteria</taxon>
        <taxon>Pseudomonadati</taxon>
        <taxon>Pseudomonadota</taxon>
        <taxon>Betaproteobacteria</taxon>
        <taxon>Burkholderiales</taxon>
        <taxon>Burkholderiaceae</taxon>
        <taxon>Caballeronia</taxon>
    </lineage>
</organism>
<reference evidence="2" key="1">
    <citation type="submission" date="2016-01" db="EMBL/GenBank/DDBJ databases">
        <authorList>
            <person name="Peeters Charlotte."/>
        </authorList>
    </citation>
    <scope>NUCLEOTIDE SEQUENCE [LARGE SCALE GENOMIC DNA]</scope>
</reference>
<evidence type="ECO:0000313" key="1">
    <source>
        <dbReference type="EMBL" id="SAK46663.1"/>
    </source>
</evidence>
<evidence type="ECO:0000313" key="2">
    <source>
        <dbReference type="Proteomes" id="UP000054624"/>
    </source>
</evidence>
<dbReference type="AlphaFoldDB" id="A0A157ZME1"/>